<evidence type="ECO:0000256" key="6">
    <source>
        <dbReference type="ARBA" id="ARBA00023136"/>
    </source>
</evidence>
<feature type="transmembrane region" description="Helical" evidence="8">
    <location>
        <begin position="58"/>
        <end position="79"/>
    </location>
</feature>
<dbReference type="RefSeq" id="XP_007918749.1">
    <property type="nucleotide sequence ID" value="XM_007920558.1"/>
</dbReference>
<feature type="transmembrane region" description="Helical" evidence="8">
    <location>
        <begin position="387"/>
        <end position="406"/>
    </location>
</feature>
<dbReference type="InterPro" id="IPR026030">
    <property type="entry name" value="Pur-cyt_permease_Fcy2/21/22"/>
</dbReference>
<dbReference type="GO" id="GO:0005886">
    <property type="term" value="C:plasma membrane"/>
    <property type="evidence" value="ECO:0007669"/>
    <property type="project" value="TreeGrafter"/>
</dbReference>
<evidence type="ECO:0000256" key="1">
    <source>
        <dbReference type="ARBA" id="ARBA00004141"/>
    </source>
</evidence>
<feature type="transmembrane region" description="Helical" evidence="8">
    <location>
        <begin position="126"/>
        <end position="151"/>
    </location>
</feature>
<protein>
    <submittedName>
        <fullName evidence="9">Putative purine-cytosine permease fcy22 protein</fullName>
    </submittedName>
</protein>
<sequence length="487" mass="52354">MEKRAADSAVESTTEESQCIEVSQPWWKRLASYGVETRGVQPVPLEDRNDTRPFNIFSFWWTASLTPLAITTGLVGTLFQGLSLQAASLTILFFTLFAAIPPSALGTLGPQTGMRQIVQARYSFGLYAIFIVALFNLATTVGWSIVSVIIAGQTLSAVSGGGLSWDLGIVVISIASLLIAFLGYRVVHTYERWAWIPALIAILITVGCGGHLLKHQAAAEPVTAGRVLTFGCVVISFTVTWATMVSDFCVYVHPSVPKMRIFLYTYGGLVLPTIPLMCLGAAIGGATPSIESWMAAFEQGSTGGVMLEMLRPAGGFGKFVAVVIAFSLLGNIAGTMYAITMQFQMLLPIFSKIPRYIFSVITTAIVIGAAIPISASLEESLENFLGVISYWGAVFVGIVSTEHLYFRKSASSYDPAIWNIGDKLPVGAAAVASVIIPFGLIVPCMSETWYTGPIARTTGDIGFEVGIVLCVLCYIPLRTLEHRLTGR</sequence>
<proteinExistence type="inferred from homology"/>
<organism evidence="9 10">
    <name type="scientific">Phaeoacremonium minimum (strain UCR-PA7)</name>
    <name type="common">Esca disease fungus</name>
    <name type="synonym">Togninia minima</name>
    <dbReference type="NCBI Taxonomy" id="1286976"/>
    <lineage>
        <taxon>Eukaryota</taxon>
        <taxon>Fungi</taxon>
        <taxon>Dikarya</taxon>
        <taxon>Ascomycota</taxon>
        <taxon>Pezizomycotina</taxon>
        <taxon>Sordariomycetes</taxon>
        <taxon>Sordariomycetidae</taxon>
        <taxon>Togniniales</taxon>
        <taxon>Togniniaceae</taxon>
        <taxon>Phaeoacremonium</taxon>
    </lineage>
</organism>
<dbReference type="eggNOG" id="ENOG502QQ8Y">
    <property type="taxonomic scope" value="Eukaryota"/>
</dbReference>
<feature type="transmembrane region" description="Helical" evidence="8">
    <location>
        <begin position="353"/>
        <end position="375"/>
    </location>
</feature>
<dbReference type="GO" id="GO:0022857">
    <property type="term" value="F:transmembrane transporter activity"/>
    <property type="evidence" value="ECO:0007669"/>
    <property type="project" value="InterPro"/>
</dbReference>
<dbReference type="PANTHER" id="PTHR31806">
    <property type="entry name" value="PURINE-CYTOSINE PERMEASE FCY2-RELATED"/>
    <property type="match status" value="1"/>
</dbReference>
<evidence type="ECO:0000313" key="9">
    <source>
        <dbReference type="EMBL" id="EON96472.1"/>
    </source>
</evidence>
<dbReference type="Pfam" id="PF02133">
    <property type="entry name" value="Transp_cyt_pur"/>
    <property type="match status" value="1"/>
</dbReference>
<dbReference type="GeneID" id="19328854"/>
<dbReference type="Proteomes" id="UP000014074">
    <property type="component" value="Unassembled WGS sequence"/>
</dbReference>
<feature type="transmembrane region" description="Helical" evidence="8">
    <location>
        <begin position="225"/>
        <end position="249"/>
    </location>
</feature>
<dbReference type="AlphaFoldDB" id="R8BB18"/>
<dbReference type="PIRSF" id="PIRSF002744">
    <property type="entry name" value="Pur-cyt_permease"/>
    <property type="match status" value="1"/>
</dbReference>
<dbReference type="PANTHER" id="PTHR31806:SF5">
    <property type="entry name" value="PURINE-CYTOSINE PERMEASE FCY21"/>
    <property type="match status" value="1"/>
</dbReference>
<dbReference type="Gene3D" id="1.10.4160.10">
    <property type="entry name" value="Hydantoin permease"/>
    <property type="match status" value="1"/>
</dbReference>
<evidence type="ECO:0000256" key="7">
    <source>
        <dbReference type="PIRNR" id="PIRNR002744"/>
    </source>
</evidence>
<feature type="transmembrane region" description="Helical" evidence="8">
    <location>
        <begin position="85"/>
        <end position="105"/>
    </location>
</feature>
<keyword evidence="6 7" id="KW-0472">Membrane</keyword>
<feature type="transmembrane region" description="Helical" evidence="8">
    <location>
        <begin position="426"/>
        <end position="449"/>
    </location>
</feature>
<keyword evidence="10" id="KW-1185">Reference proteome</keyword>
<name>R8BB18_PHAM7</name>
<evidence type="ECO:0000256" key="4">
    <source>
        <dbReference type="ARBA" id="ARBA00022692"/>
    </source>
</evidence>
<comment type="similarity">
    <text evidence="2 7">Belongs to the purine-cytosine permease (2.A.39) family.</text>
</comment>
<evidence type="ECO:0000256" key="2">
    <source>
        <dbReference type="ARBA" id="ARBA00008974"/>
    </source>
</evidence>
<comment type="subcellular location">
    <subcellularLocation>
        <location evidence="1">Membrane</location>
        <topology evidence="1">Multi-pass membrane protein</topology>
    </subcellularLocation>
</comment>
<dbReference type="InterPro" id="IPR001248">
    <property type="entry name" value="Pur-cyt_permease"/>
</dbReference>
<dbReference type="OrthoDB" id="2116389at2759"/>
<keyword evidence="4 8" id="KW-0812">Transmembrane</keyword>
<accession>R8BB18</accession>
<evidence type="ECO:0000256" key="5">
    <source>
        <dbReference type="ARBA" id="ARBA00022989"/>
    </source>
</evidence>
<evidence type="ECO:0000256" key="8">
    <source>
        <dbReference type="SAM" id="Phobius"/>
    </source>
</evidence>
<evidence type="ECO:0000313" key="10">
    <source>
        <dbReference type="Proteomes" id="UP000014074"/>
    </source>
</evidence>
<feature type="transmembrane region" description="Helical" evidence="8">
    <location>
        <begin position="194"/>
        <end position="213"/>
    </location>
</feature>
<dbReference type="KEGG" id="tmn:UCRPA7_8039"/>
<gene>
    <name evidence="9" type="ORF">UCRPA7_8039</name>
</gene>
<keyword evidence="3 7" id="KW-0813">Transport</keyword>
<dbReference type="HOGENOM" id="CLU_026016_2_0_1"/>
<reference evidence="10" key="1">
    <citation type="journal article" date="2013" name="Genome Announc.">
        <title>Draft genome sequence of the ascomycete Phaeoacremonium aleophilum strain UCR-PA7, a causal agent of the esca disease complex in grapevines.</title>
        <authorList>
            <person name="Blanco-Ulate B."/>
            <person name="Rolshausen P."/>
            <person name="Cantu D."/>
        </authorList>
    </citation>
    <scope>NUCLEOTIDE SEQUENCE [LARGE SCALE GENOMIC DNA]</scope>
    <source>
        <strain evidence="10">UCR-PA7</strain>
    </source>
</reference>
<feature type="transmembrane region" description="Helical" evidence="8">
    <location>
        <begin position="261"/>
        <end position="284"/>
    </location>
</feature>
<keyword evidence="5 8" id="KW-1133">Transmembrane helix</keyword>
<dbReference type="EMBL" id="KB933338">
    <property type="protein sequence ID" value="EON96472.1"/>
    <property type="molecule type" value="Genomic_DNA"/>
</dbReference>
<feature type="transmembrane region" description="Helical" evidence="8">
    <location>
        <begin position="319"/>
        <end position="341"/>
    </location>
</feature>
<feature type="transmembrane region" description="Helical" evidence="8">
    <location>
        <begin position="163"/>
        <end position="182"/>
    </location>
</feature>
<evidence type="ECO:0000256" key="3">
    <source>
        <dbReference type="ARBA" id="ARBA00022448"/>
    </source>
</evidence>
<feature type="transmembrane region" description="Helical" evidence="8">
    <location>
        <begin position="461"/>
        <end position="477"/>
    </location>
</feature>